<reference evidence="1 2" key="1">
    <citation type="journal article" date="2018" name="Evol. Lett.">
        <title>Horizontal gene cluster transfer increased hallucinogenic mushroom diversity.</title>
        <authorList>
            <person name="Reynolds H.T."/>
            <person name="Vijayakumar V."/>
            <person name="Gluck-Thaler E."/>
            <person name="Korotkin H.B."/>
            <person name="Matheny P.B."/>
            <person name="Slot J.C."/>
        </authorList>
    </citation>
    <scope>NUCLEOTIDE SEQUENCE [LARGE SCALE GENOMIC DNA]</scope>
    <source>
        <strain evidence="1 2">2631</strain>
    </source>
</reference>
<sequence>MPVTFDVAHHYARPVANPHERLKSPQDLLHAHISRVGESAPGVPDTRPKQPPAALLQSSFGVSDFSQIDVRCERNGFVQAVTHAYNRHHNLVIRPDDVWVAILSQFSLYVNKNSKALRSLFVEHKGKTKLTVRMNGTRHTSEFGDLAIQMTEAINQNIVNQNLKAWILPNFTTTTYHDTVVCSVMMMATMQSYFDYEMSMCGLPSVTLEGEKSDWEKLYTRLDLLETFGEEPKNWVKLLRPVLKRFAQAFDGEPDIDFWNKVSHHYSLGSGTQWLSGWITAFCVWDSEGNWQAKSERDPVMSFGEKKYHPCLVVDDVRYPIIDSADVPMGFCQVDVKVIDNEGETDCVMVSGHMSNLVEGKYKDTLRPLPSWFMYEKPGAKVRRVENIASAEKEKLEDTTPICYPISISDSKTAGCQWSYTDMALLFMHCSRYIAQFCIVQ</sequence>
<dbReference type="PANTHER" id="PTHR31252">
    <property type="entry name" value="DUF4419 DOMAIN-CONTAINING PROTEIN"/>
    <property type="match status" value="1"/>
</dbReference>
<dbReference type="InParanoid" id="A0A409XPM0"/>
<name>A0A409XPM0_PSICY</name>
<accession>A0A409XPM0</accession>
<proteinExistence type="predicted"/>
<dbReference type="InterPro" id="IPR025533">
    <property type="entry name" value="DUF4419"/>
</dbReference>
<evidence type="ECO:0000313" key="2">
    <source>
        <dbReference type="Proteomes" id="UP000283269"/>
    </source>
</evidence>
<dbReference type="EMBL" id="NHYD01000972">
    <property type="protein sequence ID" value="PPQ92753.1"/>
    <property type="molecule type" value="Genomic_DNA"/>
</dbReference>
<dbReference type="Proteomes" id="UP000283269">
    <property type="component" value="Unassembled WGS sequence"/>
</dbReference>
<gene>
    <name evidence="1" type="ORF">CVT25_003862</name>
</gene>
<organism evidence="1 2">
    <name type="scientific">Psilocybe cyanescens</name>
    <dbReference type="NCBI Taxonomy" id="93625"/>
    <lineage>
        <taxon>Eukaryota</taxon>
        <taxon>Fungi</taxon>
        <taxon>Dikarya</taxon>
        <taxon>Basidiomycota</taxon>
        <taxon>Agaricomycotina</taxon>
        <taxon>Agaricomycetes</taxon>
        <taxon>Agaricomycetidae</taxon>
        <taxon>Agaricales</taxon>
        <taxon>Agaricineae</taxon>
        <taxon>Strophariaceae</taxon>
        <taxon>Psilocybe</taxon>
    </lineage>
</organism>
<dbReference type="STRING" id="93625.A0A409XPM0"/>
<keyword evidence="2" id="KW-1185">Reference proteome</keyword>
<dbReference type="PANTHER" id="PTHR31252:SF11">
    <property type="entry name" value="DUF4419 DOMAIN-CONTAINING PROTEIN"/>
    <property type="match status" value="1"/>
</dbReference>
<dbReference type="OrthoDB" id="9978173at2759"/>
<protein>
    <submittedName>
        <fullName evidence="1">Uncharacterized protein</fullName>
    </submittedName>
</protein>
<comment type="caution">
    <text evidence="1">The sequence shown here is derived from an EMBL/GenBank/DDBJ whole genome shotgun (WGS) entry which is preliminary data.</text>
</comment>
<dbReference type="Pfam" id="PF14388">
    <property type="entry name" value="DUF4419"/>
    <property type="match status" value="1"/>
</dbReference>
<dbReference type="AlphaFoldDB" id="A0A409XPM0"/>
<evidence type="ECO:0000313" key="1">
    <source>
        <dbReference type="EMBL" id="PPQ92753.1"/>
    </source>
</evidence>